<organism evidence="9 10">
    <name type="scientific">Spiribacter salilacus</name>
    <dbReference type="NCBI Taxonomy" id="2664894"/>
    <lineage>
        <taxon>Bacteria</taxon>
        <taxon>Pseudomonadati</taxon>
        <taxon>Pseudomonadota</taxon>
        <taxon>Gammaproteobacteria</taxon>
        <taxon>Chromatiales</taxon>
        <taxon>Ectothiorhodospiraceae</taxon>
        <taxon>Spiribacter</taxon>
    </lineage>
</organism>
<evidence type="ECO:0000259" key="8">
    <source>
        <dbReference type="PROSITE" id="PS50198"/>
    </source>
</evidence>
<dbReference type="PROSITE" id="PS50198">
    <property type="entry name" value="PPIC_PPIASE_2"/>
    <property type="match status" value="1"/>
</dbReference>
<feature type="chain" id="PRO_5026852732" description="peptidylprolyl isomerase" evidence="7">
    <location>
        <begin position="26"/>
        <end position="264"/>
    </location>
</feature>
<feature type="domain" description="PpiC" evidence="8">
    <location>
        <begin position="132"/>
        <end position="223"/>
    </location>
</feature>
<comment type="caution">
    <text evidence="9">The sequence shown here is derived from an EMBL/GenBank/DDBJ whole genome shotgun (WGS) entry which is preliminary data.</text>
</comment>
<evidence type="ECO:0000256" key="2">
    <source>
        <dbReference type="ARBA" id="ARBA00007656"/>
    </source>
</evidence>
<dbReference type="InterPro" id="IPR050245">
    <property type="entry name" value="PrsA_foldase"/>
</dbReference>
<proteinExistence type="inferred from homology"/>
<dbReference type="InterPro" id="IPR023058">
    <property type="entry name" value="PPIase_PpiC_CS"/>
</dbReference>
<reference evidence="9 10" key="1">
    <citation type="submission" date="2019-11" db="EMBL/GenBank/DDBJ databases">
        <authorList>
            <person name="Zhang X.Y."/>
        </authorList>
    </citation>
    <scope>NUCLEOTIDE SEQUENCE [LARGE SCALE GENOMIC DNA]</scope>
    <source>
        <strain evidence="9 10">C176</strain>
    </source>
</reference>
<keyword evidence="7" id="KW-0732">Signal</keyword>
<evidence type="ECO:0000256" key="1">
    <source>
        <dbReference type="ARBA" id="ARBA00000971"/>
    </source>
</evidence>
<dbReference type="AlphaFoldDB" id="A0A6N7QT18"/>
<dbReference type="SUPFAM" id="SSF54534">
    <property type="entry name" value="FKBP-like"/>
    <property type="match status" value="1"/>
</dbReference>
<evidence type="ECO:0000256" key="3">
    <source>
        <dbReference type="ARBA" id="ARBA00013194"/>
    </source>
</evidence>
<dbReference type="InterPro" id="IPR046357">
    <property type="entry name" value="PPIase_dom_sf"/>
</dbReference>
<evidence type="ECO:0000313" key="10">
    <source>
        <dbReference type="Proteomes" id="UP000433788"/>
    </source>
</evidence>
<sequence>MKRVFPSTLAVALLTLLFVMAPAQAQTVLAEVNGEPITELQLNQIIAQQTQGGGNVPPAQREQFLEEVINLTVLAQAAAEQGLGDDPALQAQLENTRRTALAQAFVRTLSTSEPISEAALTERYEAEYGDGQLEYRASHILVEDRSQAEELIRQIQEEQAEFAELAAEFSRDGSAANGGDLGWFAPTDMVAPFSEAVQQIEVSEISQSPVETQFGWHIIRVDEVREREAPPIEEVQSELRMAIVNERIQRSLDELREAASVSYE</sequence>
<accession>A0A6N7QT18</accession>
<dbReference type="PROSITE" id="PS01096">
    <property type="entry name" value="PPIC_PPIASE_1"/>
    <property type="match status" value="1"/>
</dbReference>
<dbReference type="Proteomes" id="UP000433788">
    <property type="component" value="Unassembled WGS sequence"/>
</dbReference>
<keyword evidence="6" id="KW-0175">Coiled coil</keyword>
<evidence type="ECO:0000256" key="5">
    <source>
        <dbReference type="PROSITE-ProRule" id="PRU00278"/>
    </source>
</evidence>
<feature type="coiled-coil region" evidence="6">
    <location>
        <begin position="141"/>
        <end position="168"/>
    </location>
</feature>
<keyword evidence="10" id="KW-1185">Reference proteome</keyword>
<dbReference type="Gene3D" id="3.10.50.40">
    <property type="match status" value="1"/>
</dbReference>
<evidence type="ECO:0000256" key="7">
    <source>
        <dbReference type="SAM" id="SignalP"/>
    </source>
</evidence>
<gene>
    <name evidence="9" type="ORF">GH984_01865</name>
</gene>
<protein>
    <recommendedName>
        <fullName evidence="3">peptidylprolyl isomerase</fullName>
        <ecNumber evidence="3">5.2.1.8</ecNumber>
    </recommendedName>
</protein>
<keyword evidence="4 5" id="KW-0697">Rotamase</keyword>
<dbReference type="EC" id="5.2.1.8" evidence="3"/>
<feature type="signal peptide" evidence="7">
    <location>
        <begin position="1"/>
        <end position="25"/>
    </location>
</feature>
<evidence type="ECO:0000256" key="6">
    <source>
        <dbReference type="SAM" id="Coils"/>
    </source>
</evidence>
<evidence type="ECO:0000313" key="9">
    <source>
        <dbReference type="EMBL" id="MRH77457.1"/>
    </source>
</evidence>
<dbReference type="PANTHER" id="PTHR47245:SF2">
    <property type="entry name" value="PEPTIDYL-PROLYL CIS-TRANS ISOMERASE HP_0175-RELATED"/>
    <property type="match status" value="1"/>
</dbReference>
<dbReference type="EMBL" id="WJPP01000001">
    <property type="protein sequence ID" value="MRH77457.1"/>
    <property type="molecule type" value="Genomic_DNA"/>
</dbReference>
<dbReference type="Pfam" id="PF13616">
    <property type="entry name" value="Rotamase_3"/>
    <property type="match status" value="1"/>
</dbReference>
<name>A0A6N7QT18_9GAMM</name>
<dbReference type="SUPFAM" id="SSF109998">
    <property type="entry name" value="Triger factor/SurA peptide-binding domain-like"/>
    <property type="match status" value="1"/>
</dbReference>
<comment type="similarity">
    <text evidence="2">Belongs to the PpiC/parvulin rotamase family.</text>
</comment>
<evidence type="ECO:0000256" key="4">
    <source>
        <dbReference type="ARBA" id="ARBA00023110"/>
    </source>
</evidence>
<dbReference type="InterPro" id="IPR000297">
    <property type="entry name" value="PPIase_PpiC"/>
</dbReference>
<keyword evidence="5 9" id="KW-0413">Isomerase</keyword>
<dbReference type="PANTHER" id="PTHR47245">
    <property type="entry name" value="PEPTIDYLPROLYL ISOMERASE"/>
    <property type="match status" value="1"/>
</dbReference>
<comment type="catalytic activity">
    <reaction evidence="1">
        <text>[protein]-peptidylproline (omega=180) = [protein]-peptidylproline (omega=0)</text>
        <dbReference type="Rhea" id="RHEA:16237"/>
        <dbReference type="Rhea" id="RHEA-COMP:10747"/>
        <dbReference type="Rhea" id="RHEA-COMP:10748"/>
        <dbReference type="ChEBI" id="CHEBI:83833"/>
        <dbReference type="ChEBI" id="CHEBI:83834"/>
        <dbReference type="EC" id="5.2.1.8"/>
    </reaction>
</comment>
<dbReference type="RefSeq" id="WP_153718505.1">
    <property type="nucleotide sequence ID" value="NZ_WJPP01000001.1"/>
</dbReference>
<dbReference type="Gene3D" id="1.10.8.1040">
    <property type="match status" value="1"/>
</dbReference>
<dbReference type="GO" id="GO:0003755">
    <property type="term" value="F:peptidyl-prolyl cis-trans isomerase activity"/>
    <property type="evidence" value="ECO:0007669"/>
    <property type="project" value="UniProtKB-KW"/>
</dbReference>
<dbReference type="InterPro" id="IPR027304">
    <property type="entry name" value="Trigger_fact/SurA_dom_sf"/>
</dbReference>